<gene>
    <name evidence="2" type="ORF">TSAR_002877</name>
</gene>
<name>A0A232FEK8_9HYME</name>
<evidence type="ECO:0000313" key="2">
    <source>
        <dbReference type="EMBL" id="OXU28747.1"/>
    </source>
</evidence>
<comment type="caution">
    <text evidence="2">The sequence shown here is derived from an EMBL/GenBank/DDBJ whole genome shotgun (WGS) entry which is preliminary data.</text>
</comment>
<feature type="region of interest" description="Disordered" evidence="1">
    <location>
        <begin position="66"/>
        <end position="93"/>
    </location>
</feature>
<sequence>KGAKDFLEHIDSEKKCSTRQIVHLEEKRSSSRIGWAAHATTSASISPAELSESSPFYALPALNHEPGNNLRSDETTRLPLVGAEEEVRDTPRG</sequence>
<proteinExistence type="predicted"/>
<dbReference type="AlphaFoldDB" id="A0A232FEK8"/>
<dbReference type="Proteomes" id="UP000215335">
    <property type="component" value="Unassembled WGS sequence"/>
</dbReference>
<evidence type="ECO:0000256" key="1">
    <source>
        <dbReference type="SAM" id="MobiDB-lite"/>
    </source>
</evidence>
<reference evidence="2 3" key="1">
    <citation type="journal article" date="2017" name="Curr. Biol.">
        <title>The Evolution of Venom by Co-option of Single-Copy Genes.</title>
        <authorList>
            <person name="Martinson E.O."/>
            <person name="Mrinalini"/>
            <person name="Kelkar Y.D."/>
            <person name="Chang C.H."/>
            <person name="Werren J.H."/>
        </authorList>
    </citation>
    <scope>NUCLEOTIDE SEQUENCE [LARGE SCALE GENOMIC DNA]</scope>
    <source>
        <strain evidence="2 3">Alberta</strain>
        <tissue evidence="2">Whole body</tissue>
    </source>
</reference>
<keyword evidence="3" id="KW-1185">Reference proteome</keyword>
<protein>
    <submittedName>
        <fullName evidence="2">Uncharacterized protein</fullName>
    </submittedName>
</protein>
<accession>A0A232FEK8</accession>
<organism evidence="2 3">
    <name type="scientific">Trichomalopsis sarcophagae</name>
    <dbReference type="NCBI Taxonomy" id="543379"/>
    <lineage>
        <taxon>Eukaryota</taxon>
        <taxon>Metazoa</taxon>
        <taxon>Ecdysozoa</taxon>
        <taxon>Arthropoda</taxon>
        <taxon>Hexapoda</taxon>
        <taxon>Insecta</taxon>
        <taxon>Pterygota</taxon>
        <taxon>Neoptera</taxon>
        <taxon>Endopterygota</taxon>
        <taxon>Hymenoptera</taxon>
        <taxon>Apocrita</taxon>
        <taxon>Proctotrupomorpha</taxon>
        <taxon>Chalcidoidea</taxon>
        <taxon>Pteromalidae</taxon>
        <taxon>Pteromalinae</taxon>
        <taxon>Trichomalopsis</taxon>
    </lineage>
</organism>
<feature type="non-terminal residue" evidence="2">
    <location>
        <position position="1"/>
    </location>
</feature>
<dbReference type="EMBL" id="NNAY01000387">
    <property type="protein sequence ID" value="OXU28747.1"/>
    <property type="molecule type" value="Genomic_DNA"/>
</dbReference>
<evidence type="ECO:0000313" key="3">
    <source>
        <dbReference type="Proteomes" id="UP000215335"/>
    </source>
</evidence>